<gene>
    <name evidence="2" type="ORF">PSHT_06499</name>
</gene>
<protein>
    <recommendedName>
        <fullName evidence="4">Retrotransposon gag domain-containing protein</fullName>
    </recommendedName>
</protein>
<evidence type="ECO:0000313" key="3">
    <source>
        <dbReference type="Proteomes" id="UP000238274"/>
    </source>
</evidence>
<evidence type="ECO:0000313" key="2">
    <source>
        <dbReference type="EMBL" id="POW17175.1"/>
    </source>
</evidence>
<feature type="region of interest" description="Disordered" evidence="1">
    <location>
        <begin position="417"/>
        <end position="441"/>
    </location>
</feature>
<feature type="region of interest" description="Disordered" evidence="1">
    <location>
        <begin position="230"/>
        <end position="270"/>
    </location>
</feature>
<evidence type="ECO:0008006" key="4">
    <source>
        <dbReference type="Google" id="ProtNLM"/>
    </source>
</evidence>
<proteinExistence type="predicted"/>
<reference evidence="3" key="3">
    <citation type="journal article" date="2018" name="Mol. Plant Microbe Interact.">
        <title>Genome sequence resources for the wheat stripe rust pathogen (Puccinia striiformis f. sp. tritici) and the barley stripe rust pathogen (Puccinia striiformis f. sp. hordei).</title>
        <authorList>
            <person name="Xia C."/>
            <person name="Wang M."/>
            <person name="Yin C."/>
            <person name="Cornejo O.E."/>
            <person name="Hulbert S.H."/>
            <person name="Chen X."/>
        </authorList>
    </citation>
    <scope>NUCLEOTIDE SEQUENCE [LARGE SCALE GENOMIC DNA]</scope>
    <source>
        <strain evidence="3">93TX-2</strain>
    </source>
</reference>
<comment type="caution">
    <text evidence="2">The sequence shown here is derived from an EMBL/GenBank/DDBJ whole genome shotgun (WGS) entry which is preliminary data.</text>
</comment>
<reference evidence="2 3" key="1">
    <citation type="submission" date="2017-12" db="EMBL/GenBank/DDBJ databases">
        <title>Gene loss provides genomic basis for host adaptation in cereal stripe rust fungi.</title>
        <authorList>
            <person name="Xia C."/>
        </authorList>
    </citation>
    <scope>NUCLEOTIDE SEQUENCE [LARGE SCALE GENOMIC DNA]</scope>
    <source>
        <strain evidence="2 3">93TX-2</strain>
    </source>
</reference>
<reference evidence="3" key="2">
    <citation type="journal article" date="2018" name="BMC Genomics">
        <title>Genomic insights into host adaptation between the wheat stripe rust pathogen (Puccinia striiformis f. sp. tritici) and the barley stripe rust pathogen (Puccinia striiformis f. sp. hordei).</title>
        <authorList>
            <person name="Xia C."/>
            <person name="Wang M."/>
            <person name="Yin C."/>
            <person name="Cornejo O.E."/>
            <person name="Hulbert S.H."/>
            <person name="Chen X."/>
        </authorList>
    </citation>
    <scope>NUCLEOTIDE SEQUENCE [LARGE SCALE GENOMIC DNA]</scope>
    <source>
        <strain evidence="3">93TX-2</strain>
    </source>
</reference>
<evidence type="ECO:0000256" key="1">
    <source>
        <dbReference type="SAM" id="MobiDB-lite"/>
    </source>
</evidence>
<dbReference type="Proteomes" id="UP000238274">
    <property type="component" value="Unassembled WGS sequence"/>
</dbReference>
<dbReference type="AlphaFoldDB" id="A0A2S4W5X3"/>
<dbReference type="VEuPathDB" id="FungiDB:PSHT_06499"/>
<keyword evidence="3" id="KW-1185">Reference proteome</keyword>
<dbReference type="EMBL" id="PKSM01000076">
    <property type="protein sequence ID" value="POW17175.1"/>
    <property type="molecule type" value="Genomic_DNA"/>
</dbReference>
<dbReference type="VEuPathDB" id="FungiDB:PSTT_05699"/>
<name>A0A2S4W5X3_9BASI</name>
<accession>A0A2S4W5X3</accession>
<dbReference type="OrthoDB" id="2495163at2759"/>
<organism evidence="2 3">
    <name type="scientific">Puccinia striiformis</name>
    <dbReference type="NCBI Taxonomy" id="27350"/>
    <lineage>
        <taxon>Eukaryota</taxon>
        <taxon>Fungi</taxon>
        <taxon>Dikarya</taxon>
        <taxon>Basidiomycota</taxon>
        <taxon>Pucciniomycotina</taxon>
        <taxon>Pucciniomycetes</taxon>
        <taxon>Pucciniales</taxon>
        <taxon>Pucciniaceae</taxon>
        <taxon>Puccinia</taxon>
    </lineage>
</organism>
<feature type="compositionally biased region" description="Polar residues" evidence="1">
    <location>
        <begin position="239"/>
        <end position="251"/>
    </location>
</feature>
<dbReference type="VEuPathDB" id="FungiDB:PSTT_05700"/>
<sequence>MGFPSTPMRTHPRFGKIKESPTMVPLLDHVYFTGNCDQLDRFYTISRMHSSRSIRSFSTPKAEINWIARHLRGADPAKIMDEGPLSQQWWTGLLEKNARVQNLPTSHVVSPADPYVIPELASSQAFLASLQEAFGARGEARTERLRTELYACKQAGEDIQTYNICFNSLAYAIDITEWERCEAYKESIDADLLTTTMERTDWIQAETLKAKQDLVVSIHRMRTAVAEIRARSHDDQLPDITQHSTSQQGSNHTDDSESANGQERIPEGQGFDGRQSVLVQVVDRSIGEERSSQDLPISHTVSTDDKYVLPELASGQAFIAHLKESFGCLDPSEAPRKALHACKQRDQDIQQYNLVFNSLVYAVDLTENERCDIYEEGLDVLLLTTAIKHTGWREAKTLKDKQDLARSAAYIQHKLAQLEPETQNPELQKDQTPEELPNQSI</sequence>